<sequence>MNEFTLTNSPPDLEGPDAFGDRYYPNTRFSAGWPTIKMGDSLKVLITFPLPVAWEEYFGKQAVEVQG</sequence>
<name>A0AAV4V837_CAEEX</name>
<protein>
    <submittedName>
        <fullName evidence="1">Uncharacterized protein</fullName>
    </submittedName>
</protein>
<evidence type="ECO:0000313" key="1">
    <source>
        <dbReference type="EMBL" id="GIY66407.1"/>
    </source>
</evidence>
<reference evidence="1 2" key="1">
    <citation type="submission" date="2021-06" db="EMBL/GenBank/DDBJ databases">
        <title>Caerostris extrusa draft genome.</title>
        <authorList>
            <person name="Kono N."/>
            <person name="Arakawa K."/>
        </authorList>
    </citation>
    <scope>NUCLEOTIDE SEQUENCE [LARGE SCALE GENOMIC DNA]</scope>
</reference>
<evidence type="ECO:0000313" key="2">
    <source>
        <dbReference type="Proteomes" id="UP001054945"/>
    </source>
</evidence>
<proteinExistence type="predicted"/>
<gene>
    <name evidence="1" type="ORF">CEXT_791791</name>
</gene>
<accession>A0AAV4V837</accession>
<dbReference type="AlphaFoldDB" id="A0AAV4V837"/>
<dbReference type="EMBL" id="BPLR01014113">
    <property type="protein sequence ID" value="GIY66407.1"/>
    <property type="molecule type" value="Genomic_DNA"/>
</dbReference>
<comment type="caution">
    <text evidence="1">The sequence shown here is derived from an EMBL/GenBank/DDBJ whole genome shotgun (WGS) entry which is preliminary data.</text>
</comment>
<keyword evidence="2" id="KW-1185">Reference proteome</keyword>
<organism evidence="1 2">
    <name type="scientific">Caerostris extrusa</name>
    <name type="common">Bark spider</name>
    <name type="synonym">Caerostris bankana</name>
    <dbReference type="NCBI Taxonomy" id="172846"/>
    <lineage>
        <taxon>Eukaryota</taxon>
        <taxon>Metazoa</taxon>
        <taxon>Ecdysozoa</taxon>
        <taxon>Arthropoda</taxon>
        <taxon>Chelicerata</taxon>
        <taxon>Arachnida</taxon>
        <taxon>Araneae</taxon>
        <taxon>Araneomorphae</taxon>
        <taxon>Entelegynae</taxon>
        <taxon>Araneoidea</taxon>
        <taxon>Araneidae</taxon>
        <taxon>Caerostris</taxon>
    </lineage>
</organism>
<dbReference type="Proteomes" id="UP001054945">
    <property type="component" value="Unassembled WGS sequence"/>
</dbReference>